<dbReference type="Proteomes" id="UP000178122">
    <property type="component" value="Unassembled WGS sequence"/>
</dbReference>
<organism evidence="1 2">
    <name type="scientific">Candidatus Buchananbacteria bacterium RIFCSPLOWO2_01_FULL_40_23b</name>
    <dbReference type="NCBI Taxonomy" id="1797544"/>
    <lineage>
        <taxon>Bacteria</taxon>
        <taxon>Candidatus Buchananiibacteriota</taxon>
    </lineage>
</organism>
<name>A0A1G1YPI9_9BACT</name>
<dbReference type="EMBL" id="MHIN01000034">
    <property type="protein sequence ID" value="OGY54211.1"/>
    <property type="molecule type" value="Genomic_DNA"/>
</dbReference>
<comment type="caution">
    <text evidence="1">The sequence shown here is derived from an EMBL/GenBank/DDBJ whole genome shotgun (WGS) entry which is preliminary data.</text>
</comment>
<evidence type="ECO:0000313" key="2">
    <source>
        <dbReference type="Proteomes" id="UP000178122"/>
    </source>
</evidence>
<protein>
    <submittedName>
        <fullName evidence="1">Uncharacterized protein</fullName>
    </submittedName>
</protein>
<proteinExistence type="predicted"/>
<sequence>MIVTKYEELEFYIKMFKDGNCDLLILSSSAGLGKSSIVAEAMQETNHLMINSHASPMSLYIAGHEHVDEPIIFQDCDGLLYNNDNIGLLKQFTETREIKKVSWFTTNKSLDGLDIPNSYETKSRCLIETNNLDYLTKKILPLKDRGWLIQFQPSKAEILQRIDKIRKCYGEEGNDEVFALISRLANYSNTISLRTFIKGINLFKQCNGVGWEERLMKEMEINPKLQLMDRILQTCQTDNEALECWKQNNLGRTSFFEYRKKLSS</sequence>
<dbReference type="AlphaFoldDB" id="A0A1G1YPI9"/>
<accession>A0A1G1YPI9</accession>
<evidence type="ECO:0000313" key="1">
    <source>
        <dbReference type="EMBL" id="OGY54211.1"/>
    </source>
</evidence>
<gene>
    <name evidence="1" type="ORF">A2912_01455</name>
</gene>
<reference evidence="1 2" key="1">
    <citation type="journal article" date="2016" name="Nat. Commun.">
        <title>Thousands of microbial genomes shed light on interconnected biogeochemical processes in an aquifer system.</title>
        <authorList>
            <person name="Anantharaman K."/>
            <person name="Brown C.T."/>
            <person name="Hug L.A."/>
            <person name="Sharon I."/>
            <person name="Castelle C.J."/>
            <person name="Probst A.J."/>
            <person name="Thomas B.C."/>
            <person name="Singh A."/>
            <person name="Wilkins M.J."/>
            <person name="Karaoz U."/>
            <person name="Brodie E.L."/>
            <person name="Williams K.H."/>
            <person name="Hubbard S.S."/>
            <person name="Banfield J.F."/>
        </authorList>
    </citation>
    <scope>NUCLEOTIDE SEQUENCE [LARGE SCALE GENOMIC DNA]</scope>
</reference>